<protein>
    <submittedName>
        <fullName evidence="2">LexA-binding, inner membrane-associated putative hydrolase</fullName>
    </submittedName>
</protein>
<gene>
    <name evidence="2" type="ORF">SAMN05421858_1979</name>
</gene>
<keyword evidence="3" id="KW-1185">Reference proteome</keyword>
<evidence type="ECO:0000256" key="1">
    <source>
        <dbReference type="SAM" id="Phobius"/>
    </source>
</evidence>
<keyword evidence="1" id="KW-0472">Membrane</keyword>
<evidence type="ECO:0000313" key="3">
    <source>
        <dbReference type="Proteomes" id="UP000186914"/>
    </source>
</evidence>
<dbReference type="OrthoDB" id="252570at2157"/>
<keyword evidence="1" id="KW-0812">Transmembrane</keyword>
<organism evidence="2 3">
    <name type="scientific">Haladaptatus litoreus</name>
    <dbReference type="NCBI Taxonomy" id="553468"/>
    <lineage>
        <taxon>Archaea</taxon>
        <taxon>Methanobacteriati</taxon>
        <taxon>Methanobacteriota</taxon>
        <taxon>Stenosarchaea group</taxon>
        <taxon>Halobacteria</taxon>
        <taxon>Halobacteriales</taxon>
        <taxon>Haladaptataceae</taxon>
        <taxon>Haladaptatus</taxon>
    </lineage>
</organism>
<proteinExistence type="predicted"/>
<feature type="transmembrane region" description="Helical" evidence="1">
    <location>
        <begin position="54"/>
        <end position="71"/>
    </location>
</feature>
<accession>A0A1N6ZD26</accession>
<feature type="transmembrane region" description="Helical" evidence="1">
    <location>
        <begin position="83"/>
        <end position="105"/>
    </location>
</feature>
<dbReference type="GO" id="GO:0016787">
    <property type="term" value="F:hydrolase activity"/>
    <property type="evidence" value="ECO:0007669"/>
    <property type="project" value="UniProtKB-KW"/>
</dbReference>
<dbReference type="Proteomes" id="UP000186914">
    <property type="component" value="Unassembled WGS sequence"/>
</dbReference>
<sequence>MPSVVVHVAVAGLLATSLLSDHFDSRTAMIVMVAAAIPDLDTLVGLWIPGGHRAVFHTLLLPAGIGLVLFTDRIGGNWIRRRWGAYGVRVAWVSLVALLVAGIGLDLVTNGVNVFYPVHDQFYSVSGKVEFSNQEGVVQTFIEPQARGSTENTHYGTGFDLARGPDPAEEERVFPIVKSGRQLLLGAMSFGIVGFRMWESRNK</sequence>
<dbReference type="EMBL" id="FTNO01000001">
    <property type="protein sequence ID" value="SIR24714.1"/>
    <property type="molecule type" value="Genomic_DNA"/>
</dbReference>
<dbReference type="Pfam" id="PF04307">
    <property type="entry name" value="YdjM"/>
    <property type="match status" value="1"/>
</dbReference>
<dbReference type="RefSeq" id="WP_076429897.1">
    <property type="nucleotide sequence ID" value="NZ_FTNO01000001.1"/>
</dbReference>
<dbReference type="InterPro" id="IPR007404">
    <property type="entry name" value="YdjM-like"/>
</dbReference>
<reference evidence="3" key="1">
    <citation type="submission" date="2017-01" db="EMBL/GenBank/DDBJ databases">
        <authorList>
            <person name="Varghese N."/>
            <person name="Submissions S."/>
        </authorList>
    </citation>
    <scope>NUCLEOTIDE SEQUENCE [LARGE SCALE GENOMIC DNA]</scope>
    <source>
        <strain evidence="3">CGMCC 1.7737</strain>
    </source>
</reference>
<keyword evidence="1" id="KW-1133">Transmembrane helix</keyword>
<name>A0A1N6ZD26_9EURY</name>
<dbReference type="AlphaFoldDB" id="A0A1N6ZD26"/>
<keyword evidence="2" id="KW-0378">Hydrolase</keyword>
<evidence type="ECO:0000313" key="2">
    <source>
        <dbReference type="EMBL" id="SIR24714.1"/>
    </source>
</evidence>